<evidence type="ECO:0000256" key="5">
    <source>
        <dbReference type="SAM" id="MobiDB-lite"/>
    </source>
</evidence>
<gene>
    <name evidence="7" type="ORF">CONPUDRAFT_169092</name>
</gene>
<dbReference type="EMBL" id="JH711587">
    <property type="protein sequence ID" value="EIW75837.1"/>
    <property type="molecule type" value="Genomic_DNA"/>
</dbReference>
<dbReference type="RefSeq" id="XP_007773845.1">
    <property type="nucleotide sequence ID" value="XM_007775655.1"/>
</dbReference>
<dbReference type="Proteomes" id="UP000053558">
    <property type="component" value="Unassembled WGS sequence"/>
</dbReference>
<dbReference type="PANTHER" id="PTHR12935">
    <property type="entry name" value="GAMMA-GLUTAMYLCYCLOTRANSFERASE"/>
    <property type="match status" value="1"/>
</dbReference>
<dbReference type="InterPro" id="IPR013024">
    <property type="entry name" value="GGCT-like"/>
</dbReference>
<reference evidence="8" key="1">
    <citation type="journal article" date="2012" name="Science">
        <title>The Paleozoic origin of enzymatic lignin decomposition reconstructed from 31 fungal genomes.</title>
        <authorList>
            <person name="Floudas D."/>
            <person name="Binder M."/>
            <person name="Riley R."/>
            <person name="Barry K."/>
            <person name="Blanchette R.A."/>
            <person name="Henrissat B."/>
            <person name="Martinez A.T."/>
            <person name="Otillar R."/>
            <person name="Spatafora J.W."/>
            <person name="Yadav J.S."/>
            <person name="Aerts A."/>
            <person name="Benoit I."/>
            <person name="Boyd A."/>
            <person name="Carlson A."/>
            <person name="Copeland A."/>
            <person name="Coutinho P.M."/>
            <person name="de Vries R.P."/>
            <person name="Ferreira P."/>
            <person name="Findley K."/>
            <person name="Foster B."/>
            <person name="Gaskell J."/>
            <person name="Glotzer D."/>
            <person name="Gorecki P."/>
            <person name="Heitman J."/>
            <person name="Hesse C."/>
            <person name="Hori C."/>
            <person name="Igarashi K."/>
            <person name="Jurgens J.A."/>
            <person name="Kallen N."/>
            <person name="Kersten P."/>
            <person name="Kohler A."/>
            <person name="Kuees U."/>
            <person name="Kumar T.K.A."/>
            <person name="Kuo A."/>
            <person name="LaButti K."/>
            <person name="Larrondo L.F."/>
            <person name="Lindquist E."/>
            <person name="Ling A."/>
            <person name="Lombard V."/>
            <person name="Lucas S."/>
            <person name="Lundell T."/>
            <person name="Martin R."/>
            <person name="McLaughlin D.J."/>
            <person name="Morgenstern I."/>
            <person name="Morin E."/>
            <person name="Murat C."/>
            <person name="Nagy L.G."/>
            <person name="Nolan M."/>
            <person name="Ohm R.A."/>
            <person name="Patyshakuliyeva A."/>
            <person name="Rokas A."/>
            <person name="Ruiz-Duenas F.J."/>
            <person name="Sabat G."/>
            <person name="Salamov A."/>
            <person name="Samejima M."/>
            <person name="Schmutz J."/>
            <person name="Slot J.C."/>
            <person name="St John F."/>
            <person name="Stenlid J."/>
            <person name="Sun H."/>
            <person name="Sun S."/>
            <person name="Syed K."/>
            <person name="Tsang A."/>
            <person name="Wiebenga A."/>
            <person name="Young D."/>
            <person name="Pisabarro A."/>
            <person name="Eastwood D.C."/>
            <person name="Martin F."/>
            <person name="Cullen D."/>
            <person name="Grigoriev I.V."/>
            <person name="Hibbett D.S."/>
        </authorList>
    </citation>
    <scope>NUCLEOTIDE SEQUENCE [LARGE SCALE GENOMIC DNA]</scope>
    <source>
        <strain evidence="8">RWD-64-598 SS2</strain>
    </source>
</reference>
<evidence type="ECO:0000256" key="1">
    <source>
        <dbReference type="ARBA" id="ARBA00012346"/>
    </source>
</evidence>
<sequence>MPFTPQSTLASAPAPGSIYFGYGSNMWLDQMRRRCPHSTYLGIARLNGYRWLINSRHYANVALSPPPVKKDDAGGVVWGLVYHLTPADEAALDVNEGVPIAYEKAWLPCDFWASLPPPPSPSSDSKYPSHLDASPPLPRSSNATAPPLSNTPMLVYINHTDATDSDPAAEYIVRMNHAIRDGLAMGVPTDYVDGVMRRYIPAENPADEETGRLAVKNSMAFVDPDEAVRRVQEAGAARRV</sequence>
<dbReference type="GO" id="GO:0003839">
    <property type="term" value="F:gamma-glutamylcyclotransferase activity"/>
    <property type="evidence" value="ECO:0007669"/>
    <property type="project" value="UniProtKB-EC"/>
</dbReference>
<dbReference type="EC" id="4.3.2.9" evidence="1"/>
<feature type="active site" description="Proton acceptor" evidence="3">
    <location>
        <position position="96"/>
    </location>
</feature>
<evidence type="ECO:0000313" key="8">
    <source>
        <dbReference type="Proteomes" id="UP000053558"/>
    </source>
</evidence>
<dbReference type="InterPro" id="IPR036568">
    <property type="entry name" value="GGCT-like_sf"/>
</dbReference>
<dbReference type="SUPFAM" id="SSF110857">
    <property type="entry name" value="Gamma-glutamyl cyclotransferase-like"/>
    <property type="match status" value="1"/>
</dbReference>
<protein>
    <recommendedName>
        <fullName evidence="1">gamma-glutamylcyclotransferase</fullName>
        <ecNumber evidence="1">4.3.2.9</ecNumber>
    </recommendedName>
</protein>
<evidence type="ECO:0000259" key="6">
    <source>
        <dbReference type="Pfam" id="PF06094"/>
    </source>
</evidence>
<dbReference type="InterPro" id="IPR017939">
    <property type="entry name" value="G-Glutamylcylcotransferase"/>
</dbReference>
<dbReference type="GeneID" id="19206143"/>
<dbReference type="Pfam" id="PF06094">
    <property type="entry name" value="GGACT"/>
    <property type="match status" value="1"/>
</dbReference>
<dbReference type="OrthoDB" id="2924818at2759"/>
<dbReference type="KEGG" id="cput:CONPUDRAFT_169092"/>
<keyword evidence="2" id="KW-0456">Lyase</keyword>
<dbReference type="Gene3D" id="3.10.490.10">
    <property type="entry name" value="Gamma-glutamyl cyclotransferase-like"/>
    <property type="match status" value="1"/>
</dbReference>
<accession>A0A5M3M9R8</accession>
<evidence type="ECO:0000256" key="3">
    <source>
        <dbReference type="PIRSR" id="PIRSR617939-1"/>
    </source>
</evidence>
<feature type="binding site" evidence="4">
    <location>
        <begin position="19"/>
        <end position="24"/>
    </location>
    <ligand>
        <name>substrate</name>
    </ligand>
</feature>
<organism evidence="7 8">
    <name type="scientific">Coniophora puteana (strain RWD-64-598)</name>
    <name type="common">Brown rot fungus</name>
    <dbReference type="NCBI Taxonomy" id="741705"/>
    <lineage>
        <taxon>Eukaryota</taxon>
        <taxon>Fungi</taxon>
        <taxon>Dikarya</taxon>
        <taxon>Basidiomycota</taxon>
        <taxon>Agaricomycotina</taxon>
        <taxon>Agaricomycetes</taxon>
        <taxon>Agaricomycetidae</taxon>
        <taxon>Boletales</taxon>
        <taxon>Coniophorineae</taxon>
        <taxon>Coniophoraceae</taxon>
        <taxon>Coniophora</taxon>
    </lineage>
</organism>
<comment type="caution">
    <text evidence="7">The sequence shown here is derived from an EMBL/GenBank/DDBJ whole genome shotgun (WGS) entry which is preliminary data.</text>
</comment>
<evidence type="ECO:0000256" key="2">
    <source>
        <dbReference type="ARBA" id="ARBA00023239"/>
    </source>
</evidence>
<proteinExistence type="predicted"/>
<evidence type="ECO:0000256" key="4">
    <source>
        <dbReference type="PIRSR" id="PIRSR617939-2"/>
    </source>
</evidence>
<evidence type="ECO:0000313" key="7">
    <source>
        <dbReference type="EMBL" id="EIW75837.1"/>
    </source>
</evidence>
<dbReference type="PANTHER" id="PTHR12935:SF0">
    <property type="entry name" value="GAMMA-GLUTAMYLCYCLOTRANSFERASE"/>
    <property type="match status" value="1"/>
</dbReference>
<name>A0A5M3M9R8_CONPW</name>
<dbReference type="AlphaFoldDB" id="A0A5M3M9R8"/>
<dbReference type="OMA" id="EVMRKSI"/>
<feature type="domain" description="Gamma-glutamylcyclotransferase AIG2-like" evidence="6">
    <location>
        <begin position="19"/>
        <end position="108"/>
    </location>
</feature>
<keyword evidence="8" id="KW-1185">Reference proteome</keyword>
<feature type="region of interest" description="Disordered" evidence="5">
    <location>
        <begin position="118"/>
        <end position="145"/>
    </location>
</feature>
<dbReference type="InterPro" id="IPR009288">
    <property type="entry name" value="AIG2-like_dom"/>
</dbReference>
<dbReference type="CDD" id="cd06661">
    <property type="entry name" value="GGCT_like"/>
    <property type="match status" value="1"/>
</dbReference>